<gene>
    <name evidence="1" type="ORF">FK268_16900</name>
</gene>
<comment type="caution">
    <text evidence="1">The sequence shown here is derived from an EMBL/GenBank/DDBJ whole genome shotgun (WGS) entry which is preliminary data.</text>
</comment>
<dbReference type="Gene3D" id="2.120.10.30">
    <property type="entry name" value="TolB, C-terminal domain"/>
    <property type="match status" value="2"/>
</dbReference>
<keyword evidence="2" id="KW-1185">Reference proteome</keyword>
<dbReference type="AlphaFoldDB" id="A0A5C5RKF4"/>
<sequence>MIESIIALGVRSSEIFRISSEGAVTTVRRGERGESPDGVVVDGGRLYWTTMGRPEVGEGEGEARLDYSARTGGVHSAELDGTDARDLTEPGAVTTGKQLATDGAGRLYWGDREGCRVSSVRVDGTGLADLVVNEPQPDRMAECVGVAVDPARGHLYWTQKGPAKGGRGRILRAALELPAGQSPATRTDIEVLWDGLPEPIDLEIVGDRLYWTDRGAEPAGNTLNRAPLPGPGGPGTGPEIIAGGFAEAIGLVVDEAAGLAYVSDLGGRIHRVALADGATEVFADLGTPISGITAVHRTASDQEAHA</sequence>
<dbReference type="Proteomes" id="UP000319792">
    <property type="component" value="Unassembled WGS sequence"/>
</dbReference>
<evidence type="ECO:0000313" key="1">
    <source>
        <dbReference type="EMBL" id="TWS23064.1"/>
    </source>
</evidence>
<dbReference type="InterPro" id="IPR050778">
    <property type="entry name" value="Cueball_EGF_LRP_Nidogen"/>
</dbReference>
<dbReference type="InterPro" id="IPR011042">
    <property type="entry name" value="6-blade_b-propeller_TolB-like"/>
</dbReference>
<protein>
    <recommendedName>
        <fullName evidence="3">3-hydroxyacyl-CoA dehydrogenase</fullName>
    </recommendedName>
</protein>
<dbReference type="OrthoDB" id="111868at2"/>
<dbReference type="EMBL" id="VIGV01000005">
    <property type="protein sequence ID" value="TWS23064.1"/>
    <property type="molecule type" value="Genomic_DNA"/>
</dbReference>
<reference evidence="1 2" key="2">
    <citation type="submission" date="2019-08" db="EMBL/GenBank/DDBJ databases">
        <title>Tsukamurella conjunctivitidis sp. nov., Tsukamurella assacharolytica sp. nov. and Tsukamurella sputae sp. nov. isolated from patients with conjunctivitis, bacteraemia (lymphoma) and respiratory infection (sputum) in Hong Kong.</title>
        <authorList>
            <person name="Fok K.M.N."/>
            <person name="Fong J.Y.H."/>
        </authorList>
    </citation>
    <scope>NUCLEOTIDE SEQUENCE [LARGE SCALE GENOMIC DNA]</scope>
    <source>
        <strain evidence="1 2">HKU70</strain>
    </source>
</reference>
<dbReference type="PANTHER" id="PTHR46513">
    <property type="entry name" value="VITELLOGENIN RECEPTOR-LIKE PROTEIN-RELATED-RELATED"/>
    <property type="match status" value="1"/>
</dbReference>
<dbReference type="RefSeq" id="WP_146436172.1">
    <property type="nucleotide sequence ID" value="NZ_VIGV01000005.1"/>
</dbReference>
<name>A0A5C5RKF4_9ACTN</name>
<reference evidence="1 2" key="1">
    <citation type="submission" date="2019-06" db="EMBL/GenBank/DDBJ databases">
        <authorList>
            <person name="Teng J.L.L."/>
            <person name="Lee H.H."/>
            <person name="Lau S.K.P."/>
            <person name="Woo P.C.Y."/>
        </authorList>
    </citation>
    <scope>NUCLEOTIDE SEQUENCE [LARGE SCALE GENOMIC DNA]</scope>
    <source>
        <strain evidence="1 2">HKU70</strain>
    </source>
</reference>
<evidence type="ECO:0000313" key="2">
    <source>
        <dbReference type="Proteomes" id="UP000319792"/>
    </source>
</evidence>
<proteinExistence type="predicted"/>
<dbReference type="SUPFAM" id="SSF63829">
    <property type="entry name" value="Calcium-dependent phosphotriesterase"/>
    <property type="match status" value="1"/>
</dbReference>
<accession>A0A5C5RKF4</accession>
<evidence type="ECO:0008006" key="3">
    <source>
        <dbReference type="Google" id="ProtNLM"/>
    </source>
</evidence>
<organism evidence="1 2">
    <name type="scientific">Tsukamurella sputi</name>
    <dbReference type="NCBI Taxonomy" id="2591848"/>
    <lineage>
        <taxon>Bacteria</taxon>
        <taxon>Bacillati</taxon>
        <taxon>Actinomycetota</taxon>
        <taxon>Actinomycetes</taxon>
        <taxon>Mycobacteriales</taxon>
        <taxon>Tsukamurellaceae</taxon>
        <taxon>Tsukamurella</taxon>
    </lineage>
</organism>